<proteinExistence type="predicted"/>
<comment type="caution">
    <text evidence="7">The sequence shown here is derived from an EMBL/GenBank/DDBJ whole genome shotgun (WGS) entry which is preliminary data.</text>
</comment>
<dbReference type="SMART" id="SM00421">
    <property type="entry name" value="HTH_LUXR"/>
    <property type="match status" value="1"/>
</dbReference>
<keyword evidence="5" id="KW-0812">Transmembrane</keyword>
<dbReference type="InterPro" id="IPR016032">
    <property type="entry name" value="Sig_transdc_resp-reg_C-effctor"/>
</dbReference>
<dbReference type="SUPFAM" id="SSF46894">
    <property type="entry name" value="C-terminal effector domain of the bipartite response regulators"/>
    <property type="match status" value="1"/>
</dbReference>
<keyword evidence="5" id="KW-1133">Transmembrane helix</keyword>
<dbReference type="PANTHER" id="PTHR44688:SF16">
    <property type="entry name" value="DNA-BINDING TRANSCRIPTIONAL ACTIVATOR DEVR_DOSR"/>
    <property type="match status" value="1"/>
</dbReference>
<feature type="domain" description="HTH luxR-type" evidence="6">
    <location>
        <begin position="449"/>
        <end position="514"/>
    </location>
</feature>
<evidence type="ECO:0000256" key="1">
    <source>
        <dbReference type="ARBA" id="ARBA00023015"/>
    </source>
</evidence>
<evidence type="ECO:0000256" key="5">
    <source>
        <dbReference type="SAM" id="Phobius"/>
    </source>
</evidence>
<dbReference type="CDD" id="cd06170">
    <property type="entry name" value="LuxR_C_like"/>
    <property type="match status" value="1"/>
</dbReference>
<feature type="transmembrane region" description="Helical" evidence="5">
    <location>
        <begin position="350"/>
        <end position="368"/>
    </location>
</feature>
<keyword evidence="3" id="KW-0804">Transcription</keyword>
<keyword evidence="1" id="KW-0805">Transcription regulation</keyword>
<feature type="coiled-coil region" evidence="4">
    <location>
        <begin position="409"/>
        <end position="436"/>
    </location>
</feature>
<protein>
    <submittedName>
        <fullName evidence="7">Helix-turn-helix transcriptional regulator</fullName>
    </submittedName>
</protein>
<gene>
    <name evidence="7" type="ORF">FYJ51_03345</name>
</gene>
<evidence type="ECO:0000256" key="4">
    <source>
        <dbReference type="SAM" id="Coils"/>
    </source>
</evidence>
<keyword evidence="8" id="KW-1185">Reference proteome</keyword>
<keyword evidence="2" id="KW-0238">DNA-binding</keyword>
<dbReference type="PRINTS" id="PR00038">
    <property type="entry name" value="HTHLUXR"/>
</dbReference>
<dbReference type="AlphaFoldDB" id="A0A7X2TF92"/>
<dbReference type="Proteomes" id="UP000461880">
    <property type="component" value="Unassembled WGS sequence"/>
</dbReference>
<dbReference type="GO" id="GO:0003677">
    <property type="term" value="F:DNA binding"/>
    <property type="evidence" value="ECO:0007669"/>
    <property type="project" value="UniProtKB-KW"/>
</dbReference>
<dbReference type="EMBL" id="VUMN01000005">
    <property type="protein sequence ID" value="MSS57935.1"/>
    <property type="molecule type" value="Genomic_DNA"/>
</dbReference>
<name>A0A7X2TF92_9FIRM</name>
<dbReference type="InterPro" id="IPR036388">
    <property type="entry name" value="WH-like_DNA-bd_sf"/>
</dbReference>
<dbReference type="PANTHER" id="PTHR44688">
    <property type="entry name" value="DNA-BINDING TRANSCRIPTIONAL ACTIVATOR DEVR_DOSR"/>
    <property type="match status" value="1"/>
</dbReference>
<keyword evidence="5" id="KW-0472">Membrane</keyword>
<dbReference type="Pfam" id="PF00196">
    <property type="entry name" value="GerE"/>
    <property type="match status" value="1"/>
</dbReference>
<dbReference type="InterPro" id="IPR000792">
    <property type="entry name" value="Tscrpt_reg_LuxR_C"/>
</dbReference>
<evidence type="ECO:0000256" key="2">
    <source>
        <dbReference type="ARBA" id="ARBA00023125"/>
    </source>
</evidence>
<evidence type="ECO:0000313" key="8">
    <source>
        <dbReference type="Proteomes" id="UP000461880"/>
    </source>
</evidence>
<accession>A0A7X2TF92</accession>
<evidence type="ECO:0000256" key="3">
    <source>
        <dbReference type="ARBA" id="ARBA00023163"/>
    </source>
</evidence>
<dbReference type="GO" id="GO:0006355">
    <property type="term" value="P:regulation of DNA-templated transcription"/>
    <property type="evidence" value="ECO:0007669"/>
    <property type="project" value="InterPro"/>
</dbReference>
<feature type="transmembrane region" description="Helical" evidence="5">
    <location>
        <begin position="17"/>
        <end position="39"/>
    </location>
</feature>
<sequence length="526" mass="60072">MSFSSIGKSRRSLRRELFLSMMVLAALVLSMLLSCLFFFGKLSDPKKRIAGTLSLQLDFFENSMTSYWENLTVMGIDLSEDSSYLIQSYLNTRNLTLDHLRGTGRDAYDLQILLIRELSEKLQQTECSGGFILLDDPQHPSEQVPGIYISKGLSDRSDPELLLYRGISSAGKSQNVYPHRKWRMYFQTNLIPDYSSLIRPSSMVADEAYQISGPLCLYGTDEEVYLLTFPLRINDEISGLCGFEVSRRFFRASNPQPTEFRRLICTISSNEKSSLDLDMALDCGKNYAIPNGTFRAKSLRQGLHLFEGRSSYVGMQRTISLDSTEDQYLLTAMIPEADFNSEAARSYTQTAMIISLLIFFITVSCLFFSKSYLKPLLKEISHLKETVSEEATTSYRELDELCEFLRTQQINHNSALSNLEQEKQKAETEAARLAYHRKTEIDPDAYEIFLKGLAELTPSEKRILSLYMEDLSTAEILEQLSIKESTLRFHNKNIYSKLGVSSRKQAVLYARVAKKQAMEESQRRKQ</sequence>
<reference evidence="7 8" key="1">
    <citation type="submission" date="2019-08" db="EMBL/GenBank/DDBJ databases">
        <title>In-depth cultivation of the pig gut microbiome towards novel bacterial diversity and tailored functional studies.</title>
        <authorList>
            <person name="Wylensek D."/>
            <person name="Hitch T.C.A."/>
            <person name="Clavel T."/>
        </authorList>
    </citation>
    <scope>NUCLEOTIDE SEQUENCE [LARGE SCALE GENOMIC DNA]</scope>
    <source>
        <strain evidence="7 8">Oil+RF-744-GAM-WT-6</strain>
    </source>
</reference>
<keyword evidence="4" id="KW-0175">Coiled coil</keyword>
<dbReference type="Gene3D" id="1.10.10.10">
    <property type="entry name" value="Winged helix-like DNA-binding domain superfamily/Winged helix DNA-binding domain"/>
    <property type="match status" value="1"/>
</dbReference>
<organism evidence="7 8">
    <name type="scientific">Stecheria intestinalis</name>
    <dbReference type="NCBI Taxonomy" id="2606630"/>
    <lineage>
        <taxon>Bacteria</taxon>
        <taxon>Bacillati</taxon>
        <taxon>Bacillota</taxon>
        <taxon>Erysipelotrichia</taxon>
        <taxon>Erysipelotrichales</taxon>
        <taxon>Erysipelotrichaceae</taxon>
        <taxon>Stecheria</taxon>
    </lineage>
</organism>
<evidence type="ECO:0000313" key="7">
    <source>
        <dbReference type="EMBL" id="MSS57935.1"/>
    </source>
</evidence>
<dbReference type="PROSITE" id="PS50043">
    <property type="entry name" value="HTH_LUXR_2"/>
    <property type="match status" value="1"/>
</dbReference>
<evidence type="ECO:0000259" key="6">
    <source>
        <dbReference type="PROSITE" id="PS50043"/>
    </source>
</evidence>